<sequence length="89" mass="9626">NTYPDLPKDFTYLQVSGGLVHSLALGSDGNAYAWGWFTGQVAYDFSRPVDKDLTLTAHWTPASRNSGWSISPDNGGIDTPPGRSYSCEA</sequence>
<evidence type="ECO:0000313" key="3">
    <source>
        <dbReference type="Proteomes" id="UP001529481"/>
    </source>
</evidence>
<evidence type="ECO:0000313" key="2">
    <source>
        <dbReference type="EMBL" id="MDT7510136.1"/>
    </source>
</evidence>
<dbReference type="SUPFAM" id="SSF50985">
    <property type="entry name" value="RCC1/BLIP-II"/>
    <property type="match status" value="1"/>
</dbReference>
<feature type="non-terminal residue" evidence="2">
    <location>
        <position position="1"/>
    </location>
</feature>
<proteinExistence type="predicted"/>
<protein>
    <submittedName>
        <fullName evidence="2">RCC1 domain-containing protein</fullName>
    </submittedName>
</protein>
<dbReference type="EMBL" id="JASTZZ010000025">
    <property type="protein sequence ID" value="MDT7510136.1"/>
    <property type="molecule type" value="Genomic_DNA"/>
</dbReference>
<organism evidence="2 3">
    <name type="scientific">Bifidobacterium kimbladii</name>
    <dbReference type="NCBI Taxonomy" id="1293826"/>
    <lineage>
        <taxon>Bacteria</taxon>
        <taxon>Bacillati</taxon>
        <taxon>Actinomycetota</taxon>
        <taxon>Actinomycetes</taxon>
        <taxon>Bifidobacteriales</taxon>
        <taxon>Bifidobacteriaceae</taxon>
        <taxon>Bifidobacterium</taxon>
    </lineage>
</organism>
<reference evidence="3" key="1">
    <citation type="submission" date="2023-07" db="EMBL/GenBank/DDBJ databases">
        <title>Bifidobacterium spp. in honeybee.</title>
        <authorList>
            <person name="Olofsson T."/>
        </authorList>
    </citation>
    <scope>NUCLEOTIDE SEQUENCE [LARGE SCALE GENOMIC DNA]</scope>
    <source>
        <strain evidence="3">H1HS16N</strain>
    </source>
</reference>
<dbReference type="Proteomes" id="UP001529481">
    <property type="component" value="Unassembled WGS sequence"/>
</dbReference>
<feature type="compositionally biased region" description="Polar residues" evidence="1">
    <location>
        <begin position="62"/>
        <end position="72"/>
    </location>
</feature>
<accession>A0ABU3KH87</accession>
<feature type="region of interest" description="Disordered" evidence="1">
    <location>
        <begin position="62"/>
        <end position="89"/>
    </location>
</feature>
<gene>
    <name evidence="2" type="ORF">QRX41_08415</name>
</gene>
<keyword evidence="3" id="KW-1185">Reference proteome</keyword>
<dbReference type="InterPro" id="IPR009091">
    <property type="entry name" value="RCC1/BLIP-II"/>
</dbReference>
<evidence type="ECO:0000256" key="1">
    <source>
        <dbReference type="SAM" id="MobiDB-lite"/>
    </source>
</evidence>
<name>A0ABU3KH87_9BIFI</name>
<dbReference type="Gene3D" id="2.130.10.30">
    <property type="entry name" value="Regulator of chromosome condensation 1/beta-lactamase-inhibitor protein II"/>
    <property type="match status" value="1"/>
</dbReference>
<comment type="caution">
    <text evidence="2">The sequence shown here is derived from an EMBL/GenBank/DDBJ whole genome shotgun (WGS) entry which is preliminary data.</text>
</comment>